<evidence type="ECO:0000313" key="5">
    <source>
        <dbReference type="EMBL" id="KUK83046.1"/>
    </source>
</evidence>
<reference evidence="6" key="1">
    <citation type="journal article" date="2015" name="MBio">
        <title>Genome-Resolved Metagenomic Analysis Reveals Roles for Candidate Phyla and Other Microbial Community Members in Biogeochemical Transformations in Oil Reservoirs.</title>
        <authorList>
            <person name="Hu P."/>
            <person name="Tom L."/>
            <person name="Singh A."/>
            <person name="Thomas B.C."/>
            <person name="Baker B.J."/>
            <person name="Piceno Y.M."/>
            <person name="Andersen G.L."/>
            <person name="Banfield J.F."/>
        </authorList>
    </citation>
    <scope>NUCLEOTIDE SEQUENCE [LARGE SCALE GENOMIC DNA]</scope>
</reference>
<gene>
    <name evidence="5" type="ORF">XD97_0280</name>
</gene>
<evidence type="ECO:0000313" key="6">
    <source>
        <dbReference type="Proteomes" id="UP000054705"/>
    </source>
</evidence>
<dbReference type="PROSITE" id="PS51379">
    <property type="entry name" value="4FE4S_FER_2"/>
    <property type="match status" value="1"/>
</dbReference>
<dbReference type="SUPFAM" id="SSF46548">
    <property type="entry name" value="alpha-helical ferredoxin"/>
    <property type="match status" value="1"/>
</dbReference>
<comment type="caution">
    <text evidence="5">The sequence shown here is derived from an EMBL/GenBank/DDBJ whole genome shotgun (WGS) entry which is preliminary data.</text>
</comment>
<dbReference type="GO" id="GO:0046872">
    <property type="term" value="F:metal ion binding"/>
    <property type="evidence" value="ECO:0007669"/>
    <property type="project" value="UniProtKB-KW"/>
</dbReference>
<dbReference type="InterPro" id="IPR009051">
    <property type="entry name" value="Helical_ferredxn"/>
</dbReference>
<keyword evidence="3" id="KW-0411">Iron-sulfur</keyword>
<dbReference type="Pfam" id="PF13183">
    <property type="entry name" value="Fer4_8"/>
    <property type="match status" value="1"/>
</dbReference>
<dbReference type="PROSITE" id="PS00198">
    <property type="entry name" value="4FE4S_FER_1"/>
    <property type="match status" value="2"/>
</dbReference>
<evidence type="ECO:0000259" key="4">
    <source>
        <dbReference type="PROSITE" id="PS51379"/>
    </source>
</evidence>
<dbReference type="EMBL" id="LGGS01000051">
    <property type="protein sequence ID" value="KUK83046.1"/>
    <property type="molecule type" value="Genomic_DNA"/>
</dbReference>
<proteinExistence type="predicted"/>
<name>A0A101HTP3_9FIRM</name>
<evidence type="ECO:0000256" key="2">
    <source>
        <dbReference type="ARBA" id="ARBA00023004"/>
    </source>
</evidence>
<accession>A0A101HTP3</accession>
<organism evidence="5 6">
    <name type="scientific">Pelotomaculum thermopropionicum</name>
    <dbReference type="NCBI Taxonomy" id="110500"/>
    <lineage>
        <taxon>Bacteria</taxon>
        <taxon>Bacillati</taxon>
        <taxon>Bacillota</taxon>
        <taxon>Clostridia</taxon>
        <taxon>Eubacteriales</taxon>
        <taxon>Desulfotomaculaceae</taxon>
        <taxon>Pelotomaculum</taxon>
    </lineage>
</organism>
<dbReference type="Pfam" id="PF04432">
    <property type="entry name" value="FrhB_FdhB_C"/>
    <property type="match status" value="1"/>
</dbReference>
<dbReference type="Gene3D" id="1.10.1060.10">
    <property type="entry name" value="Alpha-helical ferredoxin"/>
    <property type="match status" value="1"/>
</dbReference>
<keyword evidence="1" id="KW-0479">Metal-binding</keyword>
<evidence type="ECO:0000256" key="3">
    <source>
        <dbReference type="ARBA" id="ARBA00023014"/>
    </source>
</evidence>
<dbReference type="InterPro" id="IPR007525">
    <property type="entry name" value="FrhB_FdhB_C"/>
</dbReference>
<sequence>MMDVTQQLREQAKKLLEEKKADTIIGFGQGTELTRTTPIFIENPEETQDLVWNAFCANNLVKYLVDYSNETSNVAVVVKGCDSRAVNRLLADQQIDRNKVVVIGMPCPGQLDWLKAADKIDPAVQLKEVVDKEDSFTVKTDSGDYEFPKKDYLLQKCLVCENPNPVVADIVIGKEQPTKNYEERFGEIQKLEALSAEEKSNYWDKKFSRCLRCYACRNVCPACTCRDCFVDQMKPMWVSKRNNLSENTAFHLTRAFHVAGRCVDCGECDRVCPVDIPLRNLNRKILKDIGDLFETPTPGSIEDMAPPLGEFKTDDPEEFM</sequence>
<dbReference type="AlphaFoldDB" id="A0A101HTP3"/>
<keyword evidence="2" id="KW-0408">Iron</keyword>
<evidence type="ECO:0000256" key="1">
    <source>
        <dbReference type="ARBA" id="ARBA00022723"/>
    </source>
</evidence>
<feature type="domain" description="4Fe-4S ferredoxin-type" evidence="4">
    <location>
        <begin position="253"/>
        <end position="282"/>
    </location>
</feature>
<keyword evidence="5" id="KW-0830">Ubiquinone</keyword>
<dbReference type="PATRIC" id="fig|110500.4.peg.537"/>
<dbReference type="InterPro" id="IPR017900">
    <property type="entry name" value="4Fe4S_Fe_S_CS"/>
</dbReference>
<dbReference type="Proteomes" id="UP000054705">
    <property type="component" value="Unassembled WGS sequence"/>
</dbReference>
<protein>
    <submittedName>
        <fullName evidence="5">Putative NADH:ubiquinone oxidoreductase, subunit RnfC</fullName>
    </submittedName>
</protein>
<dbReference type="InterPro" id="IPR017896">
    <property type="entry name" value="4Fe4S_Fe-S-bd"/>
</dbReference>
<dbReference type="GO" id="GO:0051536">
    <property type="term" value="F:iron-sulfur cluster binding"/>
    <property type="evidence" value="ECO:0007669"/>
    <property type="project" value="UniProtKB-KW"/>
</dbReference>